<dbReference type="eggNOG" id="ENOG502QXWI">
    <property type="taxonomic scope" value="Eukaryota"/>
</dbReference>
<dbReference type="AlphaFoldDB" id="A0A1G4GXY6"/>
<dbReference type="VEuPathDB" id="PlasmoDB:PVW1_090036600"/>
<feature type="compositionally biased region" description="Polar residues" evidence="1">
    <location>
        <begin position="354"/>
        <end position="370"/>
    </location>
</feature>
<dbReference type="EMBL" id="LT615247">
    <property type="protein sequence ID" value="SCO67411.1"/>
    <property type="molecule type" value="Genomic_DNA"/>
</dbReference>
<dbReference type="Proteomes" id="UP000196402">
    <property type="component" value="Chromosome 9"/>
</dbReference>
<protein>
    <submittedName>
        <fullName evidence="2">Uncharacterized protein</fullName>
    </submittedName>
</protein>
<reference evidence="2 3" key="1">
    <citation type="submission" date="2016-07" db="EMBL/GenBank/DDBJ databases">
        <authorList>
            <consortium name="Pathogen Informatics"/>
        </authorList>
    </citation>
    <scope>NUCLEOTIDE SEQUENCE [LARGE SCALE GENOMIC DNA]</scope>
</reference>
<evidence type="ECO:0000313" key="2">
    <source>
        <dbReference type="EMBL" id="SCO67411.1"/>
    </source>
</evidence>
<proteinExistence type="predicted"/>
<feature type="region of interest" description="Disordered" evidence="1">
    <location>
        <begin position="94"/>
        <end position="116"/>
    </location>
</feature>
<evidence type="ECO:0000256" key="1">
    <source>
        <dbReference type="SAM" id="MobiDB-lite"/>
    </source>
</evidence>
<feature type="region of interest" description="Disordered" evidence="1">
    <location>
        <begin position="301"/>
        <end position="460"/>
    </location>
</feature>
<dbReference type="VEuPathDB" id="PlasmoDB:PVPAM_090036200"/>
<name>A0A1G4GXY6_PLAVI</name>
<feature type="compositionally biased region" description="Basic and acidic residues" evidence="1">
    <location>
        <begin position="323"/>
        <end position="350"/>
    </location>
</feature>
<dbReference type="VEuPathDB" id="PlasmoDB:PVP01_0932100"/>
<sequence length="510" mass="57517">MKCFLCDSEVLPTLNTFIVLDTVIQMLKGSEGGRSKAKGGEKKKKKALYLTNRILMEAFPPNFNFILEFLNGQVNPHPGGEATQEGELCEVGEAAQPDEPDEPDEPHQGRNSFQQNTHWSIHTVKDVRRGTVERVTQFEPPMKEHLSLDRFKEVLKDIHVKYIEQGGDCGCGDGEVSEERSLTEALYHLNEQNEYYWVIVNLAFLFVKDKKKINLYAENLSLHYADGKTKQTCADSLKNTKEILFSPRSKNQFGRMLMERELYDVPFFKNILSLHFCYSFLVNFEEHVNYHRGAYKSVQRGAGRARFDDKGGGQLTGGGRSTYRAERADRADRNDRPSRACDGAHDRNDEPTGGSPTRDQPVDSTRTNRNPLEGHSVGRKRKVGEIEKGDCRSYADYGGHSSVSLRDGEGSTTDAPASDGSDGERHAHAGHLRNLSDVSGVLKDPPRREHRPTIGSTHAEDLLTPRKRKKKKGNKKKHLCTFDVAPKSDLYKKIYLNMMSLYCDCICLIS</sequence>
<evidence type="ECO:0000313" key="3">
    <source>
        <dbReference type="Proteomes" id="UP000196402"/>
    </source>
</evidence>
<organism evidence="2 3">
    <name type="scientific">Plasmodium vivax</name>
    <name type="common">malaria parasite P. vivax</name>
    <dbReference type="NCBI Taxonomy" id="5855"/>
    <lineage>
        <taxon>Eukaryota</taxon>
        <taxon>Sar</taxon>
        <taxon>Alveolata</taxon>
        <taxon>Apicomplexa</taxon>
        <taxon>Aconoidasida</taxon>
        <taxon>Haemosporida</taxon>
        <taxon>Plasmodiidae</taxon>
        <taxon>Plasmodium</taxon>
        <taxon>Plasmodium (Plasmodium)</taxon>
    </lineage>
</organism>
<feature type="compositionally biased region" description="Basic and acidic residues" evidence="1">
    <location>
        <begin position="383"/>
        <end position="393"/>
    </location>
</feature>
<dbReference type="VEuPathDB" id="PlasmoDB:PVX_092170"/>
<gene>
    <name evidence="2" type="ORF">PVT01_090035200</name>
</gene>
<accession>A0A1G4GXY6</accession>